<dbReference type="PANTHER" id="PTHR39185">
    <property type="entry name" value="SWARMING MOTILITY PROTEIN SWRD"/>
    <property type="match status" value="1"/>
</dbReference>
<reference evidence="1 2" key="1">
    <citation type="submission" date="2016-10" db="EMBL/GenBank/DDBJ databases">
        <authorList>
            <person name="de Groot N.N."/>
        </authorList>
    </citation>
    <scope>NUCLEOTIDE SEQUENCE [LARGE SCALE GENOMIC DNA]</scope>
    <source>
        <strain evidence="1 2">CGMCC 1.7056</strain>
    </source>
</reference>
<accession>A0A1I1IA15</accession>
<keyword evidence="2" id="KW-1185">Reference proteome</keyword>
<organism evidence="1 2">
    <name type="scientific">Nocardioides terrae</name>
    <dbReference type="NCBI Taxonomy" id="574651"/>
    <lineage>
        <taxon>Bacteria</taxon>
        <taxon>Bacillati</taxon>
        <taxon>Actinomycetota</taxon>
        <taxon>Actinomycetes</taxon>
        <taxon>Propionibacteriales</taxon>
        <taxon>Nocardioidaceae</taxon>
        <taxon>Nocardioides</taxon>
    </lineage>
</organism>
<dbReference type="OrthoDB" id="9799862at2"/>
<evidence type="ECO:0000313" key="1">
    <source>
        <dbReference type="EMBL" id="SFC33004.1"/>
    </source>
</evidence>
<sequence>MITLTRFSGSVFLLNADLIERVDSTPDTVITLMDGKKYVVCEPMSEVLDAVVAYRAEIVSVSALLEAAHAARQLAPPTPRNESRTRLAAVVPVAADNRAGGDV</sequence>
<dbReference type="RefSeq" id="WP_091122666.1">
    <property type="nucleotide sequence ID" value="NZ_FOLB01000005.1"/>
</dbReference>
<dbReference type="PANTHER" id="PTHR39185:SF1">
    <property type="entry name" value="SWARMING MOTILITY PROTEIN SWRD"/>
    <property type="match status" value="1"/>
</dbReference>
<dbReference type="Pfam" id="PF06289">
    <property type="entry name" value="FlbD"/>
    <property type="match status" value="1"/>
</dbReference>
<dbReference type="Proteomes" id="UP000198832">
    <property type="component" value="Unassembled WGS sequence"/>
</dbReference>
<evidence type="ECO:0000313" key="2">
    <source>
        <dbReference type="Proteomes" id="UP000198832"/>
    </source>
</evidence>
<name>A0A1I1IA15_9ACTN</name>
<gene>
    <name evidence="1" type="ORF">SAMN04487968_105202</name>
</gene>
<dbReference type="InterPro" id="IPR009384">
    <property type="entry name" value="SwrD-like"/>
</dbReference>
<proteinExistence type="predicted"/>
<dbReference type="AlphaFoldDB" id="A0A1I1IA15"/>
<dbReference type="STRING" id="574651.SAMN04487968_105202"/>
<keyword evidence="1" id="KW-0969">Cilium</keyword>
<keyword evidence="1" id="KW-0282">Flagellum</keyword>
<protein>
    <submittedName>
        <fullName evidence="1">Flagellar protein FlbD</fullName>
    </submittedName>
</protein>
<dbReference type="EMBL" id="FOLB01000005">
    <property type="protein sequence ID" value="SFC33004.1"/>
    <property type="molecule type" value="Genomic_DNA"/>
</dbReference>
<keyword evidence="1" id="KW-0966">Cell projection</keyword>